<dbReference type="Proteomes" id="UP000785679">
    <property type="component" value="Unassembled WGS sequence"/>
</dbReference>
<protein>
    <submittedName>
        <fullName evidence="1">Uncharacterized protein</fullName>
    </submittedName>
</protein>
<sequence>MKRSLNNRMAIKEIRTLILRINQRSRVSQNSLMQYNFDQQQTIKMKAQMTKSSQKQFKTSLMNSSIYAFRRET</sequence>
<organism evidence="1 2">
    <name type="scientific">Halteria grandinella</name>
    <dbReference type="NCBI Taxonomy" id="5974"/>
    <lineage>
        <taxon>Eukaryota</taxon>
        <taxon>Sar</taxon>
        <taxon>Alveolata</taxon>
        <taxon>Ciliophora</taxon>
        <taxon>Intramacronucleata</taxon>
        <taxon>Spirotrichea</taxon>
        <taxon>Stichotrichia</taxon>
        <taxon>Sporadotrichida</taxon>
        <taxon>Halteriidae</taxon>
        <taxon>Halteria</taxon>
    </lineage>
</organism>
<accession>A0A8J8NNG3</accession>
<comment type="caution">
    <text evidence="1">The sequence shown here is derived from an EMBL/GenBank/DDBJ whole genome shotgun (WGS) entry which is preliminary data.</text>
</comment>
<keyword evidence="2" id="KW-1185">Reference proteome</keyword>
<evidence type="ECO:0000313" key="1">
    <source>
        <dbReference type="EMBL" id="TNV78014.1"/>
    </source>
</evidence>
<dbReference type="EMBL" id="RRYP01011023">
    <property type="protein sequence ID" value="TNV78014.1"/>
    <property type="molecule type" value="Genomic_DNA"/>
</dbReference>
<gene>
    <name evidence="1" type="ORF">FGO68_gene12918</name>
</gene>
<name>A0A8J8NNG3_HALGN</name>
<reference evidence="1" key="1">
    <citation type="submission" date="2019-06" db="EMBL/GenBank/DDBJ databases">
        <authorList>
            <person name="Zheng W."/>
        </authorList>
    </citation>
    <scope>NUCLEOTIDE SEQUENCE</scope>
    <source>
        <strain evidence="1">QDHG01</strain>
    </source>
</reference>
<evidence type="ECO:0000313" key="2">
    <source>
        <dbReference type="Proteomes" id="UP000785679"/>
    </source>
</evidence>
<proteinExistence type="predicted"/>
<dbReference type="AlphaFoldDB" id="A0A8J8NNG3"/>